<evidence type="ECO:0000256" key="5">
    <source>
        <dbReference type="ARBA" id="ARBA00023315"/>
    </source>
</evidence>
<name>A0A941AHI9_9ACTN</name>
<evidence type="ECO:0000256" key="6">
    <source>
        <dbReference type="SAM" id="MobiDB-lite"/>
    </source>
</evidence>
<keyword evidence="5" id="KW-0012">Acyltransferase</keyword>
<dbReference type="GO" id="GO:0006629">
    <property type="term" value="P:lipid metabolic process"/>
    <property type="evidence" value="ECO:0007669"/>
    <property type="project" value="UniProtKB-KW"/>
</dbReference>
<dbReference type="RefSeq" id="WP_210154015.1">
    <property type="nucleotide sequence ID" value="NZ_JAFCNB010000001.1"/>
</dbReference>
<feature type="region of interest" description="Disordered" evidence="6">
    <location>
        <begin position="191"/>
        <end position="221"/>
    </location>
</feature>
<dbReference type="Proteomes" id="UP000674234">
    <property type="component" value="Unassembled WGS sequence"/>
</dbReference>
<comment type="pathway">
    <text evidence="1">Lipid metabolism.</text>
</comment>
<dbReference type="SUPFAM" id="SSF55729">
    <property type="entry name" value="Acyl-CoA N-acyltransferases (Nat)"/>
    <property type="match status" value="1"/>
</dbReference>
<protein>
    <submittedName>
        <fullName evidence="7">GNAT family N-acetyltransferase</fullName>
    </submittedName>
</protein>
<dbReference type="EMBL" id="JAFCNB010000001">
    <property type="protein sequence ID" value="MBP2702762.1"/>
    <property type="molecule type" value="Genomic_DNA"/>
</dbReference>
<proteinExistence type="predicted"/>
<sequence>MSPFITPSSPSGSPYTLALAQDSADVWDALRLRHQVLPAELGTGRVSPVPGIDIEEIDLSCDHVLVRERATGLVAGTCRLLPPARARILHADGRFDLGRLAGIRRHLVEVGRVCLHPAHRDGAVMRLLWSGMGAYARERGHTWLAGSYPVPLHDGGVLAAGVWDRVSRGHLAPPHLRVSPLGPWPSPWPSPWPPSESPPGPPPQSPESPPGSPPASSAGERFRVPPLLQGHLRLGARVCGPPAHDPVYCTAEFFLLLSLNDTDNRYARHVFGVAA</sequence>
<comment type="caution">
    <text evidence="7">The sequence shown here is derived from an EMBL/GenBank/DDBJ whole genome shotgun (WGS) entry which is preliminary data.</text>
</comment>
<evidence type="ECO:0000256" key="3">
    <source>
        <dbReference type="ARBA" id="ARBA00022679"/>
    </source>
</evidence>
<evidence type="ECO:0000313" key="8">
    <source>
        <dbReference type="Proteomes" id="UP000674234"/>
    </source>
</evidence>
<keyword evidence="4" id="KW-0443">Lipid metabolism</keyword>
<dbReference type="Pfam" id="PF13444">
    <property type="entry name" value="Acetyltransf_5"/>
    <property type="match status" value="1"/>
</dbReference>
<dbReference type="AlphaFoldDB" id="A0A941AHI9"/>
<evidence type="ECO:0000313" key="7">
    <source>
        <dbReference type="EMBL" id="MBP2702762.1"/>
    </source>
</evidence>
<keyword evidence="2" id="KW-0444">Lipid biosynthesis</keyword>
<dbReference type="Gene3D" id="3.40.630.30">
    <property type="match status" value="1"/>
</dbReference>
<keyword evidence="8" id="KW-1185">Reference proteome</keyword>
<evidence type="ECO:0000256" key="2">
    <source>
        <dbReference type="ARBA" id="ARBA00022516"/>
    </source>
</evidence>
<accession>A0A941AHI9</accession>
<dbReference type="GO" id="GO:0016746">
    <property type="term" value="F:acyltransferase activity"/>
    <property type="evidence" value="ECO:0007669"/>
    <property type="project" value="UniProtKB-KW"/>
</dbReference>
<dbReference type="InterPro" id="IPR016181">
    <property type="entry name" value="Acyl_CoA_acyltransferase"/>
</dbReference>
<gene>
    <name evidence="7" type="ORF">JOL79_02965</name>
</gene>
<feature type="compositionally biased region" description="Pro residues" evidence="6">
    <location>
        <begin position="191"/>
        <end position="213"/>
    </location>
</feature>
<reference evidence="7" key="1">
    <citation type="submission" date="2021-02" db="EMBL/GenBank/DDBJ databases">
        <title>Draft genome sequence of Microbispora sp. RL4-1S isolated from rice leaves in Thailand.</title>
        <authorList>
            <person name="Muangham S."/>
            <person name="Duangmal K."/>
        </authorList>
    </citation>
    <scope>NUCLEOTIDE SEQUENCE</scope>
    <source>
        <strain evidence="7">RL4-1S</strain>
    </source>
</reference>
<dbReference type="PANTHER" id="PTHR37323">
    <property type="entry name" value="GCN5-RELATED N-ACETYLTRANSFERASE"/>
    <property type="match status" value="1"/>
</dbReference>
<keyword evidence="3" id="KW-0808">Transferase</keyword>
<organism evidence="7 8">
    <name type="scientific">Microbispora oryzae</name>
    <dbReference type="NCBI Taxonomy" id="2806554"/>
    <lineage>
        <taxon>Bacteria</taxon>
        <taxon>Bacillati</taxon>
        <taxon>Actinomycetota</taxon>
        <taxon>Actinomycetes</taxon>
        <taxon>Streptosporangiales</taxon>
        <taxon>Streptosporangiaceae</taxon>
        <taxon>Microbispora</taxon>
    </lineage>
</organism>
<evidence type="ECO:0000256" key="4">
    <source>
        <dbReference type="ARBA" id="ARBA00023098"/>
    </source>
</evidence>
<dbReference type="InterPro" id="IPR052351">
    <property type="entry name" value="Ornithine_N-alpha-AT"/>
</dbReference>
<dbReference type="PANTHER" id="PTHR37323:SF1">
    <property type="entry name" value="L-ORNITHINE N(ALPHA)-ACYLTRANSFERASE"/>
    <property type="match status" value="1"/>
</dbReference>
<evidence type="ECO:0000256" key="1">
    <source>
        <dbReference type="ARBA" id="ARBA00005189"/>
    </source>
</evidence>